<dbReference type="AlphaFoldDB" id="A0A2X2M4A6"/>
<sequence>MSKLIKGIAASDGVAIAKAYLLVEPDLTFDKNEKVTDVEGEVAKFNNAIEASKVELTKIRNNAEVQLGADKAAILMHIY</sequence>
<dbReference type="GO" id="GO:0009401">
    <property type="term" value="P:phosphoenolpyruvate-dependent sugar phosphotransferase system"/>
    <property type="evidence" value="ECO:0007669"/>
    <property type="project" value="InterPro"/>
</dbReference>
<proteinExistence type="inferred from homology"/>
<dbReference type="InterPro" id="IPR008731">
    <property type="entry name" value="PTS_EIN"/>
</dbReference>
<dbReference type="Proteomes" id="UP000249913">
    <property type="component" value="Unassembled WGS sequence"/>
</dbReference>
<accession>A0A2X2M4A6</accession>
<evidence type="ECO:0000256" key="1">
    <source>
        <dbReference type="ARBA" id="ARBA00007837"/>
    </source>
</evidence>
<evidence type="ECO:0000313" key="5">
    <source>
        <dbReference type="Proteomes" id="UP000249913"/>
    </source>
</evidence>
<keyword evidence="4" id="KW-0670">Pyruvate</keyword>
<name>A0A2X2M4A6_STAAU</name>
<dbReference type="Pfam" id="PF05524">
    <property type="entry name" value="PEP-utilisers_N"/>
    <property type="match status" value="1"/>
</dbReference>
<evidence type="ECO:0000256" key="2">
    <source>
        <dbReference type="ARBA" id="ARBA00022679"/>
    </source>
</evidence>
<evidence type="ECO:0000313" key="4">
    <source>
        <dbReference type="EMBL" id="SPZ99869.1"/>
    </source>
</evidence>
<gene>
    <name evidence="4" type="primary">ptsI_2</name>
    <name evidence="4" type="ORF">NCTC7878_03018</name>
</gene>
<comment type="similarity">
    <text evidence="1">Belongs to the PEP-utilizing enzyme family.</text>
</comment>
<dbReference type="GO" id="GO:0008965">
    <property type="term" value="F:phosphoenolpyruvate-protein phosphotransferase activity"/>
    <property type="evidence" value="ECO:0007669"/>
    <property type="project" value="UniProtKB-EC"/>
</dbReference>
<dbReference type="EMBL" id="UAUX01000012">
    <property type="protein sequence ID" value="SPZ99869.1"/>
    <property type="molecule type" value="Genomic_DNA"/>
</dbReference>
<evidence type="ECO:0000259" key="3">
    <source>
        <dbReference type="Pfam" id="PF05524"/>
    </source>
</evidence>
<feature type="domain" description="Phosphotransferase system enzyme I N-terminal" evidence="3">
    <location>
        <begin position="6"/>
        <end position="75"/>
    </location>
</feature>
<dbReference type="Gene3D" id="3.50.30.10">
    <property type="entry name" value="Phosphohistidine domain"/>
    <property type="match status" value="1"/>
</dbReference>
<dbReference type="SUPFAM" id="SSF47831">
    <property type="entry name" value="Enzyme I of the PEP:sugar phosphotransferase system HPr-binding (sub)domain"/>
    <property type="match status" value="1"/>
</dbReference>
<dbReference type="Gene3D" id="1.10.274.10">
    <property type="entry name" value="PtsI, HPr-binding domain"/>
    <property type="match status" value="1"/>
</dbReference>
<dbReference type="InterPro" id="IPR036618">
    <property type="entry name" value="PtsI_HPr-bd_sf"/>
</dbReference>
<keyword evidence="2 4" id="KW-0808">Transferase</keyword>
<organism evidence="4 5">
    <name type="scientific">Staphylococcus aureus</name>
    <dbReference type="NCBI Taxonomy" id="1280"/>
    <lineage>
        <taxon>Bacteria</taxon>
        <taxon>Bacillati</taxon>
        <taxon>Bacillota</taxon>
        <taxon>Bacilli</taxon>
        <taxon>Bacillales</taxon>
        <taxon>Staphylococcaceae</taxon>
        <taxon>Staphylococcus</taxon>
    </lineage>
</organism>
<reference evidence="4 5" key="1">
    <citation type="submission" date="2018-06" db="EMBL/GenBank/DDBJ databases">
        <authorList>
            <consortium name="Pathogen Informatics"/>
            <person name="Doyle S."/>
        </authorList>
    </citation>
    <scope>NUCLEOTIDE SEQUENCE [LARGE SCALE GENOMIC DNA]</scope>
    <source>
        <strain evidence="4 5">NCTC7878</strain>
    </source>
</reference>
<protein>
    <submittedName>
        <fullName evidence="4">Phosphoenolpyruvate-protein phosphotransferase of PTS system</fullName>
        <ecNumber evidence="4">2.7.3.9</ecNumber>
    </submittedName>
</protein>
<dbReference type="EC" id="2.7.3.9" evidence="4"/>